<dbReference type="Proteomes" id="UP001596222">
    <property type="component" value="Unassembled WGS sequence"/>
</dbReference>
<sequence length="331" mass="35345">MPTKTRDGLVFGIYPGGAAGDDTGHLADGPPDDPARIATALDLLQGRPDRPFLVRAYTAFDDTTRPGGPHATAAPAAAEQYAVRGRRLDLVAQYRSAAGNVDGYCAFLRELVGQYGAITDTLQVTEEPNVTTIPTLDGFYPRVNEAIARGVSAAKARARELGHTHLRVGFNTTPLFGPAASFVTDLTDHGKADFVGDLDYVGLDFFPDVFRPVAAADLAAATEGLLRHHRDAVMAPAGLAHLPLHITEHGWPTGPDRPGHRQADVVETVVRTVAAHADELRIRGYAHFALRDADSAEPGLFHQFGLTADDYTPKPAFEAMRALVAELSALA</sequence>
<comment type="caution">
    <text evidence="1">The sequence shown here is derived from an EMBL/GenBank/DDBJ whole genome shotgun (WGS) entry which is preliminary data.</text>
</comment>
<dbReference type="SUPFAM" id="SSF51445">
    <property type="entry name" value="(Trans)glycosidases"/>
    <property type="match status" value="1"/>
</dbReference>
<evidence type="ECO:0000313" key="2">
    <source>
        <dbReference type="Proteomes" id="UP001596222"/>
    </source>
</evidence>
<dbReference type="EMBL" id="JBHSKJ010000017">
    <property type="protein sequence ID" value="MFC5148294.1"/>
    <property type="molecule type" value="Genomic_DNA"/>
</dbReference>
<organism evidence="1 2">
    <name type="scientific">Streptomyces aureoversilis</name>
    <dbReference type="NCBI Taxonomy" id="67277"/>
    <lineage>
        <taxon>Bacteria</taxon>
        <taxon>Bacillati</taxon>
        <taxon>Actinomycetota</taxon>
        <taxon>Actinomycetes</taxon>
        <taxon>Kitasatosporales</taxon>
        <taxon>Streptomycetaceae</taxon>
        <taxon>Streptomyces</taxon>
    </lineage>
</organism>
<gene>
    <name evidence="1" type="ORF">ACFPP6_26845</name>
</gene>
<dbReference type="Gene3D" id="3.20.20.80">
    <property type="entry name" value="Glycosidases"/>
    <property type="match status" value="1"/>
</dbReference>
<proteinExistence type="predicted"/>
<dbReference type="InterPro" id="IPR017853">
    <property type="entry name" value="GH"/>
</dbReference>
<protein>
    <submittedName>
        <fullName evidence="1">Uncharacterized protein</fullName>
    </submittedName>
</protein>
<name>A0ABW0A485_9ACTN</name>
<accession>A0ABW0A485</accession>
<dbReference type="RefSeq" id="WP_382047384.1">
    <property type="nucleotide sequence ID" value="NZ_JBHSKJ010000017.1"/>
</dbReference>
<keyword evidence="2" id="KW-1185">Reference proteome</keyword>
<evidence type="ECO:0000313" key="1">
    <source>
        <dbReference type="EMBL" id="MFC5148294.1"/>
    </source>
</evidence>
<reference evidence="2" key="1">
    <citation type="journal article" date="2019" name="Int. J. Syst. Evol. Microbiol.">
        <title>The Global Catalogue of Microorganisms (GCM) 10K type strain sequencing project: providing services to taxonomists for standard genome sequencing and annotation.</title>
        <authorList>
            <consortium name="The Broad Institute Genomics Platform"/>
            <consortium name="The Broad Institute Genome Sequencing Center for Infectious Disease"/>
            <person name="Wu L."/>
            <person name="Ma J."/>
        </authorList>
    </citation>
    <scope>NUCLEOTIDE SEQUENCE [LARGE SCALE GENOMIC DNA]</scope>
    <source>
        <strain evidence="2">CGMCC 4.1641</strain>
    </source>
</reference>